<dbReference type="PANTHER" id="PTHR39550:SF1">
    <property type="entry name" value="SLL0658 PROTEIN"/>
    <property type="match status" value="1"/>
</dbReference>
<reference evidence="1 2" key="1">
    <citation type="submission" date="2014-02" db="EMBL/GenBank/DDBJ databases">
        <authorList>
            <person name="Genoscope - CEA"/>
        </authorList>
    </citation>
    <scope>NUCLEOTIDE SEQUENCE [LARGE SCALE GENOMIC DNA]</scope>
    <source>
        <strain evidence="1 2">PCC 8005</strain>
    </source>
</reference>
<dbReference type="InterPro" id="IPR021799">
    <property type="entry name" value="PIN-like_prokaryotic"/>
</dbReference>
<keyword evidence="2" id="KW-1185">Reference proteome</keyword>
<accession>A0A9P1KLW2</accession>
<evidence type="ECO:0000313" key="1">
    <source>
        <dbReference type="EMBL" id="CDM98315.1"/>
    </source>
</evidence>
<name>A0A9P1KLW2_9CYAN</name>
<dbReference type="Proteomes" id="UP000032946">
    <property type="component" value="Chromosome"/>
</dbReference>
<dbReference type="AlphaFoldDB" id="A0A9P1KLW2"/>
<proteinExistence type="predicted"/>
<sequence>MKIVFNCSPLIFLYRLDFLEIFINDNHQFYIPPSVQLEINAKPDQASGCINRLISNQQLVVREIKLLSLANRLNERLGRGESEAISLAIDLQTDYIILDDFAARKEAKRLGLNVKGTLAVVRKLHLEGRINISDFDVLYQKITEINFRVKREIFDEIFDDDIRN</sequence>
<gene>
    <name evidence="1" type="ORF">ARTHRO_60916</name>
</gene>
<dbReference type="RefSeq" id="WP_008055981.1">
    <property type="nucleotide sequence ID" value="NZ_FO818640.1"/>
</dbReference>
<evidence type="ECO:0008006" key="3">
    <source>
        <dbReference type="Google" id="ProtNLM"/>
    </source>
</evidence>
<protein>
    <recommendedName>
        <fullName evidence="3">DUF3368 domain-containing protein</fullName>
    </recommendedName>
</protein>
<organism evidence="1 2">
    <name type="scientific">Limnospira indica PCC 8005</name>
    <dbReference type="NCBI Taxonomy" id="376219"/>
    <lineage>
        <taxon>Bacteria</taxon>
        <taxon>Bacillati</taxon>
        <taxon>Cyanobacteriota</taxon>
        <taxon>Cyanophyceae</taxon>
        <taxon>Oscillatoriophycideae</taxon>
        <taxon>Oscillatoriales</taxon>
        <taxon>Sirenicapillariaceae</taxon>
        <taxon>Limnospira</taxon>
    </lineage>
</organism>
<evidence type="ECO:0000313" key="2">
    <source>
        <dbReference type="Proteomes" id="UP000032946"/>
    </source>
</evidence>
<dbReference type="EMBL" id="FO818640">
    <property type="protein sequence ID" value="CDM98315.1"/>
    <property type="molecule type" value="Genomic_DNA"/>
</dbReference>
<dbReference type="PANTHER" id="PTHR39550">
    <property type="entry name" value="SLL0658 PROTEIN"/>
    <property type="match status" value="1"/>
</dbReference>
<dbReference type="Pfam" id="PF11848">
    <property type="entry name" value="DUF3368"/>
    <property type="match status" value="1"/>
</dbReference>